<sequence length="498" mass="56099">MEIRQKFEWKKSLSVPVVVIAVSLVLLNLISRNWFGRLDLTDNKMYTLSSSSRSVVKKIDDLMTMKVFFSTNLPGEYGNNRRYLQDILEEYSAYGKGNIRFEFNTPEENEDVQQEAQRLGIQPVQLQVIENDKMEVKRVHMGLAILYQDEVEVIPVIQTTTGLEYEITTKIKRLVETEKPVVAIGKTESQAGVENTAIMDKLQQRYTVRSVDLKSAVSKEIKLMLINGVEDSLSDDERSNLAQYIEQGGSVFLAQSHVKTDLSTQQASVIGSDIFDLINTYGVNLEENLVLDQTCGRVNVQQNMGFIRMAVPMEYPLLPIIRSFNKDEVVVSGLEQVQLFFASEVSNVDSLGNDYEVNILPLMYTSNRSGIMSGHYNLNPDPKNNPSLKSLGQPKKLVAVRSERTDKKSGLLSQLILVSDSRFLIDGAGGSSPENHILVMNAVDYLLGDKELISLRSREITNRPLDPELEDGTKRFLKWLNILLPSVLVIGFGFFRIS</sequence>
<gene>
    <name evidence="4" type="ORF">METZ01_LOCUS213162</name>
</gene>
<feature type="non-terminal residue" evidence="4">
    <location>
        <position position="498"/>
    </location>
</feature>
<accession>A0A382FB37</accession>
<dbReference type="AlphaFoldDB" id="A0A382FB37"/>
<keyword evidence="1" id="KW-0812">Transmembrane</keyword>
<keyword evidence="1" id="KW-0472">Membrane</keyword>
<evidence type="ECO:0000313" key="4">
    <source>
        <dbReference type="EMBL" id="SVB60308.1"/>
    </source>
</evidence>
<organism evidence="4">
    <name type="scientific">marine metagenome</name>
    <dbReference type="NCBI Taxonomy" id="408172"/>
    <lineage>
        <taxon>unclassified sequences</taxon>
        <taxon>metagenomes</taxon>
        <taxon>ecological metagenomes</taxon>
    </lineage>
</organism>
<dbReference type="Pfam" id="PF23357">
    <property type="entry name" value="DUF7088"/>
    <property type="match status" value="1"/>
</dbReference>
<evidence type="ECO:0000259" key="3">
    <source>
        <dbReference type="Pfam" id="PF23357"/>
    </source>
</evidence>
<protein>
    <submittedName>
        <fullName evidence="4">Uncharacterized protein</fullName>
    </submittedName>
</protein>
<evidence type="ECO:0000256" key="1">
    <source>
        <dbReference type="SAM" id="Phobius"/>
    </source>
</evidence>
<keyword evidence="1" id="KW-1133">Transmembrane helix</keyword>
<feature type="transmembrane region" description="Helical" evidence="1">
    <location>
        <begin position="12"/>
        <end position="30"/>
    </location>
</feature>
<reference evidence="4" key="1">
    <citation type="submission" date="2018-05" db="EMBL/GenBank/DDBJ databases">
        <authorList>
            <person name="Lanie J.A."/>
            <person name="Ng W.-L."/>
            <person name="Kazmierczak K.M."/>
            <person name="Andrzejewski T.M."/>
            <person name="Davidsen T.M."/>
            <person name="Wayne K.J."/>
            <person name="Tettelin H."/>
            <person name="Glass J.I."/>
            <person name="Rusch D."/>
            <person name="Podicherti R."/>
            <person name="Tsui H.-C.T."/>
            <person name="Winkler M.E."/>
        </authorList>
    </citation>
    <scope>NUCLEOTIDE SEQUENCE</scope>
</reference>
<dbReference type="EMBL" id="UINC01049039">
    <property type="protein sequence ID" value="SVB60308.1"/>
    <property type="molecule type" value="Genomic_DNA"/>
</dbReference>
<dbReference type="Pfam" id="PF09822">
    <property type="entry name" value="ABC_transp_aux"/>
    <property type="match status" value="1"/>
</dbReference>
<name>A0A382FB37_9ZZZZ</name>
<dbReference type="InterPro" id="IPR055396">
    <property type="entry name" value="DUF7088"/>
</dbReference>
<feature type="domain" description="DUF7088" evidence="3">
    <location>
        <begin position="43"/>
        <end position="145"/>
    </location>
</feature>
<evidence type="ECO:0000259" key="2">
    <source>
        <dbReference type="Pfam" id="PF09822"/>
    </source>
</evidence>
<feature type="domain" description="ABC-type uncharacterised transport system" evidence="2">
    <location>
        <begin position="182"/>
        <end position="426"/>
    </location>
</feature>
<proteinExistence type="predicted"/>
<dbReference type="InterPro" id="IPR019196">
    <property type="entry name" value="ABC_transp_unknown"/>
</dbReference>